<organism evidence="4 5">
    <name type="scientific">Hydrogenophaga aromaticivorans</name>
    <dbReference type="NCBI Taxonomy" id="2610898"/>
    <lineage>
        <taxon>Bacteria</taxon>
        <taxon>Pseudomonadati</taxon>
        <taxon>Pseudomonadota</taxon>
        <taxon>Betaproteobacteria</taxon>
        <taxon>Burkholderiales</taxon>
        <taxon>Comamonadaceae</taxon>
        <taxon>Hydrogenophaga</taxon>
    </lineage>
</organism>
<evidence type="ECO:0000313" key="5">
    <source>
        <dbReference type="Proteomes" id="UP000545507"/>
    </source>
</evidence>
<dbReference type="GO" id="GO:0016787">
    <property type="term" value="F:hydrolase activity"/>
    <property type="evidence" value="ECO:0007669"/>
    <property type="project" value="UniProtKB-KW"/>
</dbReference>
<keyword evidence="1" id="KW-0479">Metal-binding</keyword>
<keyword evidence="2 4" id="KW-0378">Hydrolase</keyword>
<protein>
    <submittedName>
        <fullName evidence="4">HAD family hydrolase</fullName>
    </submittedName>
</protein>
<name>A0A7Y8GVT3_9BURK</name>
<dbReference type="NCBIfam" id="TIGR01490">
    <property type="entry name" value="HAD-SF-IB-hyp1"/>
    <property type="match status" value="1"/>
</dbReference>
<proteinExistence type="predicted"/>
<evidence type="ECO:0000256" key="2">
    <source>
        <dbReference type="ARBA" id="ARBA00022801"/>
    </source>
</evidence>
<dbReference type="InterPro" id="IPR050582">
    <property type="entry name" value="HAD-like_SerB"/>
</dbReference>
<keyword evidence="3" id="KW-0460">Magnesium</keyword>
<dbReference type="CDD" id="cd02612">
    <property type="entry name" value="HAD_PGPPase"/>
    <property type="match status" value="1"/>
</dbReference>
<dbReference type="InterPro" id="IPR023214">
    <property type="entry name" value="HAD_sf"/>
</dbReference>
<dbReference type="NCBIfam" id="TIGR01488">
    <property type="entry name" value="HAD-SF-IB"/>
    <property type="match status" value="1"/>
</dbReference>
<accession>A0A7Y8GVT3</accession>
<gene>
    <name evidence="4" type="ORF">F3K02_10995</name>
</gene>
<keyword evidence="5" id="KW-1185">Reference proteome</keyword>
<dbReference type="Pfam" id="PF12710">
    <property type="entry name" value="HAD"/>
    <property type="match status" value="1"/>
</dbReference>
<evidence type="ECO:0000313" key="4">
    <source>
        <dbReference type="EMBL" id="NWF45772.1"/>
    </source>
</evidence>
<dbReference type="SUPFAM" id="SSF56784">
    <property type="entry name" value="HAD-like"/>
    <property type="match status" value="1"/>
</dbReference>
<dbReference type="PANTHER" id="PTHR43344:SF13">
    <property type="entry name" value="PHOSPHATASE RV3661-RELATED"/>
    <property type="match status" value="1"/>
</dbReference>
<sequence length="222" mass="25010">MRLALFDLDHTLIPIDSDYSWGQFTVTLGWRDAETHTRANDAFYEQYKAGTLDIHEYIRFSVAPLAEHGAQKSDAAHRRFMDEVIRPAMKPVAFDLVRQHQDAGDTVIIVTATNEFVTRPIAEAFGVDELIAIDLERDAQGEPTGAIRGTPSFREGKVARVEQWLAARGHSWASVAHSTFYSDSINDLPLLEKVHEPVATNPDARLRPIASERGWRILNLFE</sequence>
<dbReference type="PANTHER" id="PTHR43344">
    <property type="entry name" value="PHOSPHOSERINE PHOSPHATASE"/>
    <property type="match status" value="1"/>
</dbReference>
<dbReference type="InterPro" id="IPR006385">
    <property type="entry name" value="HAD_hydro_SerB1"/>
</dbReference>
<evidence type="ECO:0000256" key="1">
    <source>
        <dbReference type="ARBA" id="ARBA00022723"/>
    </source>
</evidence>
<dbReference type="Gene3D" id="3.40.50.1000">
    <property type="entry name" value="HAD superfamily/HAD-like"/>
    <property type="match status" value="1"/>
</dbReference>
<dbReference type="Gene3D" id="1.20.1440.100">
    <property type="entry name" value="SG protein - dephosphorylation function"/>
    <property type="match status" value="1"/>
</dbReference>
<dbReference type="GO" id="GO:0046872">
    <property type="term" value="F:metal ion binding"/>
    <property type="evidence" value="ECO:0007669"/>
    <property type="project" value="UniProtKB-KW"/>
</dbReference>
<dbReference type="RefSeq" id="WP_177135656.1">
    <property type="nucleotide sequence ID" value="NZ_JAGPWB010000040.1"/>
</dbReference>
<evidence type="ECO:0000256" key="3">
    <source>
        <dbReference type="ARBA" id="ARBA00022842"/>
    </source>
</evidence>
<reference evidence="4 5" key="1">
    <citation type="submission" date="2019-09" db="EMBL/GenBank/DDBJ databases">
        <title>Hydrogenophaga aromatica sp. nov., isolated from a para-xylene-degrading enrichment culture.</title>
        <authorList>
            <person name="Tancsics A."/>
            <person name="Banerjee S."/>
        </authorList>
    </citation>
    <scope>NUCLEOTIDE SEQUENCE [LARGE SCALE GENOMIC DNA]</scope>
    <source>
        <strain evidence="4 5">D2P1</strain>
    </source>
</reference>
<dbReference type="AlphaFoldDB" id="A0A7Y8GVT3"/>
<comment type="caution">
    <text evidence="4">The sequence shown here is derived from an EMBL/GenBank/DDBJ whole genome shotgun (WGS) entry which is preliminary data.</text>
</comment>
<dbReference type="EMBL" id="VYGV01000007">
    <property type="protein sequence ID" value="NWF45772.1"/>
    <property type="molecule type" value="Genomic_DNA"/>
</dbReference>
<dbReference type="InterPro" id="IPR036412">
    <property type="entry name" value="HAD-like_sf"/>
</dbReference>
<dbReference type="Proteomes" id="UP000545507">
    <property type="component" value="Unassembled WGS sequence"/>
</dbReference>